<dbReference type="Gramene" id="TraesCS3A03G0661600.1">
    <property type="protein sequence ID" value="TraesCS3A03G0661600.1.CDS"/>
    <property type="gene ID" value="TraesCS3A03G0661600"/>
</dbReference>
<dbReference type="Gramene" id="TraesCS3A02G259300.1">
    <property type="protein sequence ID" value="TraesCS3A02G259300.1"/>
    <property type="gene ID" value="TraesCS3A02G259300"/>
</dbReference>
<reference evidence="1" key="1">
    <citation type="submission" date="2018-08" db="EMBL/GenBank/DDBJ databases">
        <authorList>
            <person name="Rossello M."/>
        </authorList>
    </citation>
    <scope>NUCLEOTIDE SEQUENCE [LARGE SCALE GENOMIC DNA]</scope>
    <source>
        <strain evidence="1">cv. Chinese Spring</strain>
    </source>
</reference>
<accession>A0A3B6EHM2</accession>
<dbReference type="EnsemblPlants" id="TraesCS3A02G259300.1">
    <property type="protein sequence ID" value="TraesCS3A02G259300.1"/>
    <property type="gene ID" value="TraesCS3A02G259300"/>
</dbReference>
<evidence type="ECO:0000313" key="2">
    <source>
        <dbReference type="Proteomes" id="UP000019116"/>
    </source>
</evidence>
<protein>
    <submittedName>
        <fullName evidence="1">Uncharacterized protein</fullName>
    </submittedName>
</protein>
<evidence type="ECO:0000313" key="1">
    <source>
        <dbReference type="EnsemblPlants" id="TraesCS3A02G259300.1"/>
    </source>
</evidence>
<sequence>MDPVKSAELQAQLKEMRAELKERSLPGAKVVKKNRAELREAYSNLEPPILRLNSRQDPCASPPGVVMLSG</sequence>
<organism evidence="1">
    <name type="scientific">Triticum aestivum</name>
    <name type="common">Wheat</name>
    <dbReference type="NCBI Taxonomy" id="4565"/>
    <lineage>
        <taxon>Eukaryota</taxon>
        <taxon>Viridiplantae</taxon>
        <taxon>Streptophyta</taxon>
        <taxon>Embryophyta</taxon>
        <taxon>Tracheophyta</taxon>
        <taxon>Spermatophyta</taxon>
        <taxon>Magnoliopsida</taxon>
        <taxon>Liliopsida</taxon>
        <taxon>Poales</taxon>
        <taxon>Poaceae</taxon>
        <taxon>BOP clade</taxon>
        <taxon>Pooideae</taxon>
        <taxon>Triticodae</taxon>
        <taxon>Triticeae</taxon>
        <taxon>Triticinae</taxon>
        <taxon>Triticum</taxon>
    </lineage>
</organism>
<dbReference type="OrthoDB" id="10376945at2759"/>
<name>A0A3B6EHM2_WHEAT</name>
<dbReference type="SMR" id="A0A3B6EHM2"/>
<dbReference type="OMA" id="EYSNREP"/>
<keyword evidence="2" id="KW-1185">Reference proteome</keyword>
<dbReference type="Proteomes" id="UP000019116">
    <property type="component" value="Chromosome 3A"/>
</dbReference>
<dbReference type="AlphaFoldDB" id="A0A3B6EHM2"/>
<proteinExistence type="predicted"/>
<reference evidence="1" key="2">
    <citation type="submission" date="2018-10" db="UniProtKB">
        <authorList>
            <consortium name="EnsemblPlants"/>
        </authorList>
    </citation>
    <scope>IDENTIFICATION</scope>
</reference>